<dbReference type="EMBL" id="AFWT01000001">
    <property type="protein sequence ID" value="EGV34031.1"/>
    <property type="molecule type" value="Genomic_DNA"/>
</dbReference>
<gene>
    <name evidence="18" type="ORF">ThidrDRAFT_0186</name>
</gene>
<evidence type="ECO:0000256" key="14">
    <source>
        <dbReference type="PIRSR" id="PIRSR618044-2"/>
    </source>
</evidence>
<dbReference type="UniPathway" id="UPA00219"/>
<dbReference type="InterPro" id="IPR001967">
    <property type="entry name" value="Peptidase_S11_N"/>
</dbReference>
<evidence type="ECO:0000256" key="7">
    <source>
        <dbReference type="ARBA" id="ARBA00022729"/>
    </source>
</evidence>
<evidence type="ECO:0000256" key="13">
    <source>
        <dbReference type="PIRSR" id="PIRSR618044-1"/>
    </source>
</evidence>
<dbReference type="Pfam" id="PF07943">
    <property type="entry name" value="PBP5_C"/>
    <property type="match status" value="1"/>
</dbReference>
<evidence type="ECO:0000259" key="17">
    <source>
        <dbReference type="SMART" id="SM00936"/>
    </source>
</evidence>
<comment type="pathway">
    <text evidence="2">Cell wall biogenesis; peptidoglycan biosynthesis.</text>
</comment>
<reference evidence="18 19" key="1">
    <citation type="submission" date="2011-06" db="EMBL/GenBank/DDBJ databases">
        <title>The draft genome of Thiorhodococcus drewsii AZ1.</title>
        <authorList>
            <consortium name="US DOE Joint Genome Institute (JGI-PGF)"/>
            <person name="Lucas S."/>
            <person name="Han J."/>
            <person name="Lapidus A."/>
            <person name="Cheng J.-F."/>
            <person name="Goodwin L."/>
            <person name="Pitluck S."/>
            <person name="Peters L."/>
            <person name="Land M.L."/>
            <person name="Hauser L."/>
            <person name="Vogl K."/>
            <person name="Liu Z."/>
            <person name="Imhoff J."/>
            <person name="Thiel V."/>
            <person name="Frigaard N.-U."/>
            <person name="Bryant D.A."/>
            <person name="Woyke T.J."/>
        </authorList>
    </citation>
    <scope>NUCLEOTIDE SEQUENCE [LARGE SCALE GENOMIC DNA]</scope>
    <source>
        <strain evidence="18 19">AZ1</strain>
    </source>
</reference>
<feature type="chain" id="PRO_5003428121" description="serine-type D-Ala-D-Ala carboxypeptidase" evidence="16">
    <location>
        <begin position="24"/>
        <end position="380"/>
    </location>
</feature>
<keyword evidence="8 18" id="KW-0378">Hydrolase</keyword>
<name>G2DVL6_9GAMM</name>
<evidence type="ECO:0000256" key="9">
    <source>
        <dbReference type="ARBA" id="ARBA00022960"/>
    </source>
</evidence>
<dbReference type="GO" id="GO:0009002">
    <property type="term" value="F:serine-type D-Ala-D-Ala carboxypeptidase activity"/>
    <property type="evidence" value="ECO:0007669"/>
    <property type="project" value="UniProtKB-EC"/>
</dbReference>
<keyword evidence="5" id="KW-0121">Carboxypeptidase</keyword>
<keyword evidence="11" id="KW-0961">Cell wall biogenesis/degradation</keyword>
<keyword evidence="10" id="KW-0573">Peptidoglycan synthesis</keyword>
<dbReference type="InterPro" id="IPR012907">
    <property type="entry name" value="Peptidase_S11_C"/>
</dbReference>
<evidence type="ECO:0000256" key="1">
    <source>
        <dbReference type="ARBA" id="ARBA00003217"/>
    </source>
</evidence>
<dbReference type="EC" id="3.4.16.4" evidence="4"/>
<keyword evidence="7 16" id="KW-0732">Signal</keyword>
<dbReference type="SUPFAM" id="SSF56601">
    <property type="entry name" value="beta-lactamase/transpeptidase-like"/>
    <property type="match status" value="1"/>
</dbReference>
<dbReference type="PANTHER" id="PTHR21581:SF6">
    <property type="entry name" value="TRAFFICKING PROTEIN PARTICLE COMPLEX SUBUNIT 12"/>
    <property type="match status" value="1"/>
</dbReference>
<dbReference type="GO" id="GO:0006508">
    <property type="term" value="P:proteolysis"/>
    <property type="evidence" value="ECO:0007669"/>
    <property type="project" value="UniProtKB-KW"/>
</dbReference>
<dbReference type="RefSeq" id="WP_007038902.1">
    <property type="nucleotide sequence ID" value="NZ_AFWT01000001.1"/>
</dbReference>
<dbReference type="InterPro" id="IPR015956">
    <property type="entry name" value="Peniciliin-bd_prot_C_sf"/>
</dbReference>
<protein>
    <recommendedName>
        <fullName evidence="4">serine-type D-Ala-D-Ala carboxypeptidase</fullName>
        <ecNumber evidence="4">3.4.16.4</ecNumber>
    </recommendedName>
</protein>
<comment type="catalytic activity">
    <reaction evidence="12">
        <text>Preferential cleavage: (Ac)2-L-Lys-D-Ala-|-D-Ala. Also transpeptidation of peptidyl-alanyl moieties that are N-acyl substituents of D-alanine.</text>
        <dbReference type="EC" id="3.4.16.4"/>
    </reaction>
</comment>
<accession>G2DVL6</accession>
<evidence type="ECO:0000256" key="2">
    <source>
        <dbReference type="ARBA" id="ARBA00004752"/>
    </source>
</evidence>
<keyword evidence="6" id="KW-0645">Protease</keyword>
<dbReference type="InterPro" id="IPR037167">
    <property type="entry name" value="Peptidase_S11_C_sf"/>
</dbReference>
<evidence type="ECO:0000256" key="4">
    <source>
        <dbReference type="ARBA" id="ARBA00012448"/>
    </source>
</evidence>
<evidence type="ECO:0000313" key="19">
    <source>
        <dbReference type="Proteomes" id="UP000004200"/>
    </source>
</evidence>
<evidence type="ECO:0000256" key="10">
    <source>
        <dbReference type="ARBA" id="ARBA00022984"/>
    </source>
</evidence>
<evidence type="ECO:0000313" key="18">
    <source>
        <dbReference type="EMBL" id="EGV34031.1"/>
    </source>
</evidence>
<proteinExistence type="inferred from homology"/>
<dbReference type="GO" id="GO:0008360">
    <property type="term" value="P:regulation of cell shape"/>
    <property type="evidence" value="ECO:0007669"/>
    <property type="project" value="UniProtKB-KW"/>
</dbReference>
<dbReference type="GO" id="GO:0009252">
    <property type="term" value="P:peptidoglycan biosynthetic process"/>
    <property type="evidence" value="ECO:0007669"/>
    <property type="project" value="UniProtKB-UniPathway"/>
</dbReference>
<feature type="active site" description="Acyl-ester intermediate" evidence="13">
    <location>
        <position position="62"/>
    </location>
</feature>
<dbReference type="InterPro" id="IPR012338">
    <property type="entry name" value="Beta-lactam/transpept-like"/>
</dbReference>
<feature type="active site" evidence="13">
    <location>
        <position position="122"/>
    </location>
</feature>
<dbReference type="OrthoDB" id="9795979at2"/>
<dbReference type="SMART" id="SM00936">
    <property type="entry name" value="PBP5_C"/>
    <property type="match status" value="1"/>
</dbReference>
<comment type="similarity">
    <text evidence="3 15">Belongs to the peptidase S11 family.</text>
</comment>
<dbReference type="PANTHER" id="PTHR21581">
    <property type="entry name" value="D-ALANYL-D-ALANINE CARBOXYPEPTIDASE"/>
    <property type="match status" value="1"/>
</dbReference>
<evidence type="ECO:0000256" key="12">
    <source>
        <dbReference type="ARBA" id="ARBA00034000"/>
    </source>
</evidence>
<dbReference type="AlphaFoldDB" id="G2DVL6"/>
<feature type="binding site" evidence="14">
    <location>
        <position position="224"/>
    </location>
    <ligand>
        <name>substrate</name>
    </ligand>
</feature>
<dbReference type="Proteomes" id="UP000004200">
    <property type="component" value="Unassembled WGS sequence"/>
</dbReference>
<dbReference type="GO" id="GO:0071555">
    <property type="term" value="P:cell wall organization"/>
    <property type="evidence" value="ECO:0007669"/>
    <property type="project" value="UniProtKB-KW"/>
</dbReference>
<keyword evidence="19" id="KW-1185">Reference proteome</keyword>
<dbReference type="SUPFAM" id="SSF69189">
    <property type="entry name" value="Penicillin-binding protein associated domain"/>
    <property type="match status" value="1"/>
</dbReference>
<dbReference type="Gene3D" id="3.40.710.10">
    <property type="entry name" value="DD-peptidase/beta-lactamase superfamily"/>
    <property type="match status" value="1"/>
</dbReference>
<dbReference type="Pfam" id="PF00768">
    <property type="entry name" value="Peptidase_S11"/>
    <property type="match status" value="1"/>
</dbReference>
<evidence type="ECO:0000256" key="8">
    <source>
        <dbReference type="ARBA" id="ARBA00022801"/>
    </source>
</evidence>
<evidence type="ECO:0000256" key="6">
    <source>
        <dbReference type="ARBA" id="ARBA00022670"/>
    </source>
</evidence>
<evidence type="ECO:0000256" key="15">
    <source>
        <dbReference type="RuleBase" id="RU004016"/>
    </source>
</evidence>
<dbReference type="InterPro" id="IPR018044">
    <property type="entry name" value="Peptidase_S11"/>
</dbReference>
<sequence>MKSALKLKLLSFFICLLPLSGMAATSTPMAPEVPAKGYILLDFNSGKVLAERNADELLEPASLTKIMTAYVIFREIEAGRINLTDQVMVSEKAWRTGGSRMFIEVGTLVSVEDLLKGMIIQSGNDASVALAEHVSGTTESFAKLMNANAKRLGMTNSHFTNPNGLPDPDLHTTARDLAKVTMALIREFPQYYPWYGTREFTYNDITQPNRNPLLKRDPSADGVKTGHTNAAGYCLVGSAKRDDMRLVSVVMGTTSPNARAQASLALLNYGFRYFESHQLYPANQPIENLRVWFGEQEMLPVGPATDVVATIPRGAYNKLSAHLEKSNEQLKAPIAQGARIGDVVVTLGENEIVRVPLVALQEMPEGGLWRKAKDSVLQMF</sequence>
<feature type="signal peptide" evidence="16">
    <location>
        <begin position="1"/>
        <end position="23"/>
    </location>
</feature>
<evidence type="ECO:0000256" key="5">
    <source>
        <dbReference type="ARBA" id="ARBA00022645"/>
    </source>
</evidence>
<dbReference type="eggNOG" id="COG1686">
    <property type="taxonomic scope" value="Bacteria"/>
</dbReference>
<dbReference type="PRINTS" id="PR00725">
    <property type="entry name" value="DADACBPTASE1"/>
</dbReference>
<evidence type="ECO:0000256" key="16">
    <source>
        <dbReference type="SAM" id="SignalP"/>
    </source>
</evidence>
<evidence type="ECO:0000256" key="3">
    <source>
        <dbReference type="ARBA" id="ARBA00007164"/>
    </source>
</evidence>
<comment type="caution">
    <text evidence="18">The sequence shown here is derived from an EMBL/GenBank/DDBJ whole genome shotgun (WGS) entry which is preliminary data.</text>
</comment>
<dbReference type="STRING" id="765913.ThidrDRAFT_0186"/>
<comment type="function">
    <text evidence="1">Removes C-terminal D-alanyl residues from sugar-peptide cell wall precursors.</text>
</comment>
<feature type="domain" description="Peptidase S11 D-Ala-D-Ala carboxypeptidase A C-terminal" evidence="17">
    <location>
        <begin position="274"/>
        <end position="365"/>
    </location>
</feature>
<evidence type="ECO:0000256" key="11">
    <source>
        <dbReference type="ARBA" id="ARBA00023316"/>
    </source>
</evidence>
<dbReference type="PATRIC" id="fig|765913.3.peg.187"/>
<keyword evidence="9" id="KW-0133">Cell shape</keyword>
<feature type="active site" description="Proton acceptor" evidence="13">
    <location>
        <position position="65"/>
    </location>
</feature>
<organism evidence="18 19">
    <name type="scientific">Thiorhodococcus drewsii AZ1</name>
    <dbReference type="NCBI Taxonomy" id="765913"/>
    <lineage>
        <taxon>Bacteria</taxon>
        <taxon>Pseudomonadati</taxon>
        <taxon>Pseudomonadota</taxon>
        <taxon>Gammaproteobacteria</taxon>
        <taxon>Chromatiales</taxon>
        <taxon>Chromatiaceae</taxon>
        <taxon>Thiorhodococcus</taxon>
    </lineage>
</organism>
<dbReference type="Gene3D" id="2.60.410.10">
    <property type="entry name" value="D-Ala-D-Ala carboxypeptidase, C-terminal domain"/>
    <property type="match status" value="1"/>
</dbReference>